<dbReference type="Proteomes" id="UP000325081">
    <property type="component" value="Unassembled WGS sequence"/>
</dbReference>
<evidence type="ECO:0000313" key="1">
    <source>
        <dbReference type="EMBL" id="GER51057.1"/>
    </source>
</evidence>
<accession>A0A5A7R2T6</accession>
<comment type="caution">
    <text evidence="1">The sequence shown here is derived from an EMBL/GenBank/DDBJ whole genome shotgun (WGS) entry which is preliminary data.</text>
</comment>
<organism evidence="1 2">
    <name type="scientific">Striga asiatica</name>
    <name type="common">Asiatic witchweed</name>
    <name type="synonym">Buchnera asiatica</name>
    <dbReference type="NCBI Taxonomy" id="4170"/>
    <lineage>
        <taxon>Eukaryota</taxon>
        <taxon>Viridiplantae</taxon>
        <taxon>Streptophyta</taxon>
        <taxon>Embryophyta</taxon>
        <taxon>Tracheophyta</taxon>
        <taxon>Spermatophyta</taxon>
        <taxon>Magnoliopsida</taxon>
        <taxon>eudicotyledons</taxon>
        <taxon>Gunneridae</taxon>
        <taxon>Pentapetalae</taxon>
        <taxon>asterids</taxon>
        <taxon>lamiids</taxon>
        <taxon>Lamiales</taxon>
        <taxon>Orobanchaceae</taxon>
        <taxon>Buchnereae</taxon>
        <taxon>Striga</taxon>
    </lineage>
</organism>
<sequence>MLGTKIPHCYEKESHSNLSASKRKQVLGSSFLPVGCLDANPALDVPYALLIEIKRNQRTLPGNGHKTRSRTTKARVFELSDVERAARKNSVGYEHKLEQRRVRLLSPGMVPKEIHNIVDDPVGVA</sequence>
<keyword evidence="2" id="KW-1185">Reference proteome</keyword>
<proteinExistence type="predicted"/>
<evidence type="ECO:0000313" key="2">
    <source>
        <dbReference type="Proteomes" id="UP000325081"/>
    </source>
</evidence>
<name>A0A5A7R2T6_STRAF</name>
<dbReference type="AlphaFoldDB" id="A0A5A7R2T6"/>
<reference evidence="2" key="1">
    <citation type="journal article" date="2019" name="Curr. Biol.">
        <title>Genome Sequence of Striga asiatica Provides Insight into the Evolution of Plant Parasitism.</title>
        <authorList>
            <person name="Yoshida S."/>
            <person name="Kim S."/>
            <person name="Wafula E.K."/>
            <person name="Tanskanen J."/>
            <person name="Kim Y.M."/>
            <person name="Honaas L."/>
            <person name="Yang Z."/>
            <person name="Spallek T."/>
            <person name="Conn C.E."/>
            <person name="Ichihashi Y."/>
            <person name="Cheong K."/>
            <person name="Cui S."/>
            <person name="Der J.P."/>
            <person name="Gundlach H."/>
            <person name="Jiao Y."/>
            <person name="Hori C."/>
            <person name="Ishida J.K."/>
            <person name="Kasahara H."/>
            <person name="Kiba T."/>
            <person name="Kim M.S."/>
            <person name="Koo N."/>
            <person name="Laohavisit A."/>
            <person name="Lee Y.H."/>
            <person name="Lumba S."/>
            <person name="McCourt P."/>
            <person name="Mortimer J.C."/>
            <person name="Mutuku J.M."/>
            <person name="Nomura T."/>
            <person name="Sasaki-Sekimoto Y."/>
            <person name="Seto Y."/>
            <person name="Wang Y."/>
            <person name="Wakatake T."/>
            <person name="Sakakibara H."/>
            <person name="Demura T."/>
            <person name="Yamaguchi S."/>
            <person name="Yoneyama K."/>
            <person name="Manabe R.I."/>
            <person name="Nelson D.C."/>
            <person name="Schulman A.H."/>
            <person name="Timko M.P."/>
            <person name="dePamphilis C.W."/>
            <person name="Choi D."/>
            <person name="Shirasu K."/>
        </authorList>
    </citation>
    <scope>NUCLEOTIDE SEQUENCE [LARGE SCALE GENOMIC DNA]</scope>
    <source>
        <strain evidence="2">cv. UVA1</strain>
    </source>
</reference>
<gene>
    <name evidence="1" type="ORF">STAS_28396</name>
</gene>
<protein>
    <submittedName>
        <fullName evidence="1">Transcription-repair-coupling factor</fullName>
    </submittedName>
</protein>
<dbReference type="EMBL" id="BKCP01009416">
    <property type="protein sequence ID" value="GER51057.1"/>
    <property type="molecule type" value="Genomic_DNA"/>
</dbReference>